<protein>
    <submittedName>
        <fullName evidence="1">Uncharacterized protein</fullName>
    </submittedName>
</protein>
<name>A0AAN9LR10_CANGL</name>
<evidence type="ECO:0000313" key="1">
    <source>
        <dbReference type="EMBL" id="KAK7338638.1"/>
    </source>
</evidence>
<keyword evidence="2" id="KW-1185">Reference proteome</keyword>
<reference evidence="1 2" key="1">
    <citation type="submission" date="2024-01" db="EMBL/GenBank/DDBJ databases">
        <title>The genomes of 5 underutilized Papilionoideae crops provide insights into root nodulation and disease resistanc.</title>
        <authorList>
            <person name="Jiang F."/>
        </authorList>
    </citation>
    <scope>NUCLEOTIDE SEQUENCE [LARGE SCALE GENOMIC DNA]</scope>
    <source>
        <strain evidence="1">LVBAO_FW01</strain>
        <tissue evidence="1">Leaves</tissue>
    </source>
</reference>
<comment type="caution">
    <text evidence="1">The sequence shown here is derived from an EMBL/GenBank/DDBJ whole genome shotgun (WGS) entry which is preliminary data.</text>
</comment>
<dbReference type="Proteomes" id="UP001367508">
    <property type="component" value="Unassembled WGS sequence"/>
</dbReference>
<sequence>MHGFAWLECGFAWPYPTERIGKIQALQSLFDSTLLVRKSDAACFAHFFTLRIVPRVISTIQPPWSNGSRPECFDSTSVSLRCGAMFEHSALALFDVIHAPCEVGRPLCIHLLSNSSPPAHFFLTVNAIGDGKTACFRRYLRAGSDLVAHGTSRSRKLTRSVSFDCPWVTWSDPWAWQRLISNYPRGIRAVFACIPLPTMRLMCWLKWLKHGVIGLLGNYSV</sequence>
<dbReference type="AlphaFoldDB" id="A0AAN9LR10"/>
<accession>A0AAN9LR10</accession>
<gene>
    <name evidence="1" type="ORF">VNO77_19260</name>
</gene>
<organism evidence="1 2">
    <name type="scientific">Canavalia gladiata</name>
    <name type="common">Sword bean</name>
    <name type="synonym">Dolichos gladiatus</name>
    <dbReference type="NCBI Taxonomy" id="3824"/>
    <lineage>
        <taxon>Eukaryota</taxon>
        <taxon>Viridiplantae</taxon>
        <taxon>Streptophyta</taxon>
        <taxon>Embryophyta</taxon>
        <taxon>Tracheophyta</taxon>
        <taxon>Spermatophyta</taxon>
        <taxon>Magnoliopsida</taxon>
        <taxon>eudicotyledons</taxon>
        <taxon>Gunneridae</taxon>
        <taxon>Pentapetalae</taxon>
        <taxon>rosids</taxon>
        <taxon>fabids</taxon>
        <taxon>Fabales</taxon>
        <taxon>Fabaceae</taxon>
        <taxon>Papilionoideae</taxon>
        <taxon>50 kb inversion clade</taxon>
        <taxon>NPAAA clade</taxon>
        <taxon>indigoferoid/millettioid clade</taxon>
        <taxon>Phaseoleae</taxon>
        <taxon>Canavalia</taxon>
    </lineage>
</organism>
<proteinExistence type="predicted"/>
<dbReference type="EMBL" id="JAYMYQ010000004">
    <property type="protein sequence ID" value="KAK7338638.1"/>
    <property type="molecule type" value="Genomic_DNA"/>
</dbReference>
<evidence type="ECO:0000313" key="2">
    <source>
        <dbReference type="Proteomes" id="UP001367508"/>
    </source>
</evidence>